<dbReference type="PANTHER" id="PTHR45138">
    <property type="entry name" value="REGULATORY COMPONENTS OF SENSORY TRANSDUCTION SYSTEM"/>
    <property type="match status" value="1"/>
</dbReference>
<dbReference type="Pfam" id="PF00990">
    <property type="entry name" value="GGDEF"/>
    <property type="match status" value="1"/>
</dbReference>
<comment type="caution">
    <text evidence="3">Lacks conserved residue(s) required for the propagation of feature annotation.</text>
</comment>
<dbReference type="CDD" id="cd01949">
    <property type="entry name" value="GGDEF"/>
    <property type="match status" value="1"/>
</dbReference>
<dbReference type="Gene3D" id="1.10.3210.10">
    <property type="entry name" value="Hypothetical protein af1432"/>
    <property type="match status" value="1"/>
</dbReference>
<evidence type="ECO:0000259" key="5">
    <source>
        <dbReference type="PROSITE" id="PS50887"/>
    </source>
</evidence>
<dbReference type="PANTHER" id="PTHR45138:SF9">
    <property type="entry name" value="DIGUANYLATE CYCLASE DGCM-RELATED"/>
    <property type="match status" value="1"/>
</dbReference>
<dbReference type="InterPro" id="IPR001789">
    <property type="entry name" value="Sig_transdc_resp-reg_receiver"/>
</dbReference>
<dbReference type="GO" id="GO:0000160">
    <property type="term" value="P:phosphorelay signal transduction system"/>
    <property type="evidence" value="ECO:0007669"/>
    <property type="project" value="InterPro"/>
</dbReference>
<evidence type="ECO:0000259" key="6">
    <source>
        <dbReference type="PROSITE" id="PS51833"/>
    </source>
</evidence>
<dbReference type="SMART" id="SM00267">
    <property type="entry name" value="GGDEF"/>
    <property type="match status" value="1"/>
</dbReference>
<dbReference type="SUPFAM" id="SSF55073">
    <property type="entry name" value="Nucleotide cyclase"/>
    <property type="match status" value="1"/>
</dbReference>
<evidence type="ECO:0000256" key="3">
    <source>
        <dbReference type="PROSITE-ProRule" id="PRU00169"/>
    </source>
</evidence>
<feature type="domain" description="HDOD" evidence="6">
    <location>
        <begin position="53"/>
        <end position="248"/>
    </location>
</feature>
<dbReference type="PROSITE" id="PS51833">
    <property type="entry name" value="HDOD"/>
    <property type="match status" value="1"/>
</dbReference>
<dbReference type="PROSITE" id="PS50887">
    <property type="entry name" value="GGDEF"/>
    <property type="match status" value="1"/>
</dbReference>
<sequence>MPVHGDNRDTSASGCRIWARPWSCGHLMESIGKMIAAGRGQSAFELLHASGRLPSPKGVATRVIRLTKEEEVSLAELARVIGGDPAFVGRVIKAANGLISRGRRPVVSVSEALMVLGIPAIRALATGFSLLSEHRKGACRAFDYEGYWSHSLALALGMQAAVVHGRAAASDEAFSFGLLLRVGELALATAYPEDYAGVLEGVQGGGAALLEPECAAFAIHHADLGAEMLEHWGVPKFFTQIARHYDDVDRPVFDPGGRQERLFDAMTLARAFADFSLAPEGERVTCLDRMIERGGMLGVERDDMVAEAARMFTLWIEWIALLKLDPPVSRRFPDIDVPAATSHERPGAVEGVRLKSERERERLVVARSPDKPVVLIVDADGPGRRRVARLLAGEDCAIVETGDVRGVLDFALELQPHMMILGCDDAGEEVLEMVQTLRRTSIGRIMHTLLRVRDADDDTLVALLEAGGDDAVPMSCADRLLLARLRAGLREVRLQRELEHDRQELQGFAAQLAITNRRLHDMALTDPLTGLRNRRYAMDRIEQEWAGAERSGRPLACMVIDLDSLKDINDSLGHEAGDSALCRVAQALKKSLRVQDVLCRIGGDEFLVICPGGTLSTTLTCAERARQAVEEAMLEFGGKRVALAVSIGVAERWPEMADASELVKLADRGAYLAKQGGRNAVQSVQKPG</sequence>
<dbReference type="AlphaFoldDB" id="A0A2I6S571"/>
<dbReference type="NCBIfam" id="TIGR00254">
    <property type="entry name" value="GGDEF"/>
    <property type="match status" value="1"/>
</dbReference>
<reference evidence="7 8" key="1">
    <citation type="submission" date="2018-01" db="EMBL/GenBank/DDBJ databases">
        <authorList>
            <person name="Fu G.-Y."/>
        </authorList>
    </citation>
    <scope>NUCLEOTIDE SEQUENCE [LARGE SCALE GENOMIC DNA]</scope>
    <source>
        <strain evidence="7 8">SY39</strain>
    </source>
</reference>
<evidence type="ECO:0000256" key="1">
    <source>
        <dbReference type="ARBA" id="ARBA00012528"/>
    </source>
</evidence>
<dbReference type="SUPFAM" id="SSF109604">
    <property type="entry name" value="HD-domain/PDEase-like"/>
    <property type="match status" value="1"/>
</dbReference>
<dbReference type="GO" id="GO:0043709">
    <property type="term" value="P:cell adhesion involved in single-species biofilm formation"/>
    <property type="evidence" value="ECO:0007669"/>
    <property type="project" value="TreeGrafter"/>
</dbReference>
<dbReference type="EC" id="2.7.7.65" evidence="1"/>
<dbReference type="GO" id="GO:0052621">
    <property type="term" value="F:diguanylate cyclase activity"/>
    <property type="evidence" value="ECO:0007669"/>
    <property type="project" value="UniProtKB-EC"/>
</dbReference>
<dbReference type="KEGG" id="atw:C0099_05225"/>
<comment type="catalytic activity">
    <reaction evidence="2">
        <text>2 GTP = 3',3'-c-di-GMP + 2 diphosphate</text>
        <dbReference type="Rhea" id="RHEA:24898"/>
        <dbReference type="ChEBI" id="CHEBI:33019"/>
        <dbReference type="ChEBI" id="CHEBI:37565"/>
        <dbReference type="ChEBI" id="CHEBI:58805"/>
        <dbReference type="EC" id="2.7.7.65"/>
    </reaction>
</comment>
<name>A0A2I6S571_9RHOO</name>
<dbReference type="InterPro" id="IPR029787">
    <property type="entry name" value="Nucleotide_cyclase"/>
</dbReference>
<proteinExistence type="predicted"/>
<dbReference type="Proteomes" id="UP000242205">
    <property type="component" value="Chromosome"/>
</dbReference>
<dbReference type="FunFam" id="3.30.70.270:FF:000001">
    <property type="entry name" value="Diguanylate cyclase domain protein"/>
    <property type="match status" value="1"/>
</dbReference>
<evidence type="ECO:0000259" key="4">
    <source>
        <dbReference type="PROSITE" id="PS50110"/>
    </source>
</evidence>
<dbReference type="Pfam" id="PF08668">
    <property type="entry name" value="HDOD"/>
    <property type="match status" value="1"/>
</dbReference>
<dbReference type="PROSITE" id="PS50110">
    <property type="entry name" value="RESPONSE_REGULATORY"/>
    <property type="match status" value="1"/>
</dbReference>
<dbReference type="SUPFAM" id="SSF52172">
    <property type="entry name" value="CheY-like"/>
    <property type="match status" value="1"/>
</dbReference>
<gene>
    <name evidence="7" type="ORF">C0099_05225</name>
</gene>
<keyword evidence="8" id="KW-1185">Reference proteome</keyword>
<dbReference type="OrthoDB" id="9813903at2"/>
<dbReference type="GO" id="GO:1902201">
    <property type="term" value="P:negative regulation of bacterial-type flagellum-dependent cell motility"/>
    <property type="evidence" value="ECO:0007669"/>
    <property type="project" value="TreeGrafter"/>
</dbReference>
<evidence type="ECO:0000256" key="2">
    <source>
        <dbReference type="ARBA" id="ARBA00034247"/>
    </source>
</evidence>
<protein>
    <recommendedName>
        <fullName evidence="1">diguanylate cyclase</fullName>
        <ecNumber evidence="1">2.7.7.65</ecNumber>
    </recommendedName>
</protein>
<dbReference type="InterPro" id="IPR011006">
    <property type="entry name" value="CheY-like_superfamily"/>
</dbReference>
<dbReference type="InterPro" id="IPR050469">
    <property type="entry name" value="Diguanylate_Cyclase"/>
</dbReference>
<dbReference type="InterPro" id="IPR000160">
    <property type="entry name" value="GGDEF_dom"/>
</dbReference>
<dbReference type="Gene3D" id="3.30.70.270">
    <property type="match status" value="1"/>
</dbReference>
<accession>A0A2I6S571</accession>
<dbReference type="EMBL" id="CP025682">
    <property type="protein sequence ID" value="AUN94389.1"/>
    <property type="molecule type" value="Genomic_DNA"/>
</dbReference>
<feature type="domain" description="Response regulatory" evidence="4">
    <location>
        <begin position="373"/>
        <end position="489"/>
    </location>
</feature>
<dbReference type="Gene3D" id="3.40.50.2300">
    <property type="match status" value="1"/>
</dbReference>
<feature type="domain" description="GGDEF" evidence="5">
    <location>
        <begin position="553"/>
        <end position="686"/>
    </location>
</feature>
<evidence type="ECO:0000313" key="8">
    <source>
        <dbReference type="Proteomes" id="UP000242205"/>
    </source>
</evidence>
<dbReference type="InterPro" id="IPR013976">
    <property type="entry name" value="HDOD"/>
</dbReference>
<evidence type="ECO:0000313" key="7">
    <source>
        <dbReference type="EMBL" id="AUN94389.1"/>
    </source>
</evidence>
<dbReference type="InterPro" id="IPR043128">
    <property type="entry name" value="Rev_trsase/Diguanyl_cyclase"/>
</dbReference>
<organism evidence="7 8">
    <name type="scientific">Pseudazoarcus pumilus</name>
    <dbReference type="NCBI Taxonomy" id="2067960"/>
    <lineage>
        <taxon>Bacteria</taxon>
        <taxon>Pseudomonadati</taxon>
        <taxon>Pseudomonadota</taxon>
        <taxon>Betaproteobacteria</taxon>
        <taxon>Rhodocyclales</taxon>
        <taxon>Zoogloeaceae</taxon>
        <taxon>Pseudazoarcus</taxon>
    </lineage>
</organism>
<dbReference type="GO" id="GO:0005886">
    <property type="term" value="C:plasma membrane"/>
    <property type="evidence" value="ECO:0007669"/>
    <property type="project" value="TreeGrafter"/>
</dbReference>